<organism evidence="1 2">
    <name type="scientific">Pseudomonas mercuritolerans</name>
    <dbReference type="NCBI Taxonomy" id="2951809"/>
    <lineage>
        <taxon>Bacteria</taxon>
        <taxon>Pseudomonadati</taxon>
        <taxon>Pseudomonadota</taxon>
        <taxon>Gammaproteobacteria</taxon>
        <taxon>Pseudomonadales</taxon>
        <taxon>Pseudomonadaceae</taxon>
        <taxon>Pseudomonas</taxon>
    </lineage>
</organism>
<accession>A0ABT2XX23</accession>
<dbReference type="RefSeq" id="WP_241664692.1">
    <property type="nucleotide sequence ID" value="NZ_JAMSHA010000005.1"/>
</dbReference>
<sequence>MKTISVPISKDAMYRLDSDECILGDLEELSVSEEEFLALSKTGVFEEINSTLNKLIDEYEDESIQGQTELETALKILQKLFATTNFDTLKKIIHLNEMAMKYNTGMFFYF</sequence>
<proteinExistence type="predicted"/>
<dbReference type="InterPro" id="IPR038223">
    <property type="entry name" value="DMP12_sf"/>
</dbReference>
<evidence type="ECO:0000313" key="2">
    <source>
        <dbReference type="Proteomes" id="UP001063475"/>
    </source>
</evidence>
<dbReference type="Gene3D" id="3.40.1760.20">
    <property type="match status" value="1"/>
</dbReference>
<dbReference type="Proteomes" id="UP001063475">
    <property type="component" value="Unassembled WGS sequence"/>
</dbReference>
<dbReference type="EMBL" id="JAMSHA010000005">
    <property type="protein sequence ID" value="MCV2223240.1"/>
    <property type="molecule type" value="Genomic_DNA"/>
</dbReference>
<gene>
    <name evidence="1" type="ORF">ND528_16840</name>
</gene>
<keyword evidence="2" id="KW-1185">Reference proteome</keyword>
<comment type="caution">
    <text evidence="1">The sequence shown here is derived from an EMBL/GenBank/DDBJ whole genome shotgun (WGS) entry which is preliminary data.</text>
</comment>
<protein>
    <submittedName>
        <fullName evidence="1">Uncharacterized protein</fullName>
    </submittedName>
</protein>
<evidence type="ECO:0000313" key="1">
    <source>
        <dbReference type="EMBL" id="MCV2223240.1"/>
    </source>
</evidence>
<reference evidence="1" key="1">
    <citation type="submission" date="2022-06" db="EMBL/GenBank/DDBJ databases">
        <title>De novo draft assembly of the Pseudomonas mercurotoleraris sp. nov., isolated from the plants rhizosphere.</title>
        <authorList>
            <person name="Robas M."/>
            <person name="Gonzalez D."/>
            <person name="Fernandez V.M."/>
            <person name="Luna L."/>
            <person name="Provanza A."/>
            <person name="Jimenez P.A."/>
        </authorList>
    </citation>
    <scope>NUCLEOTIDE SEQUENCE</scope>
    <source>
        <strain evidence="1">SAICEUPSM</strain>
    </source>
</reference>
<name>A0ABT2XX23_9PSED</name>